<sequence length="279" mass="33307">MRVYNTIIILNPEKDQILFCKRMNDPYEGLFNFVGGKIEPGETSEEAAYRELKEETGISRKDVKLYYFMDFCWHLQDMRMEVYAGVLKHEVKLIPEKHPLHWLGFEQNFFDMKKFAGEGNLGHMLEILKMSKEIFGPVPLTRDELINKGCICIENIEEGLREYDWEYLEGSRDDLHQYLWHKILENGMENSYLDFYYGSLKQEEKNRIQAVLKPEEKEYLEKLCLKEDQIYFSMTEELFELAFGLSESEALFSSFYFRNDPCTVWSNYGHKFVVFRRKT</sequence>
<evidence type="ECO:0000256" key="3">
    <source>
        <dbReference type="RuleBase" id="RU003476"/>
    </source>
</evidence>
<dbReference type="PRINTS" id="PR00502">
    <property type="entry name" value="NUDIXFAMILY"/>
</dbReference>
<accession>A0A4U8Q882</accession>
<dbReference type="InterPro" id="IPR020476">
    <property type="entry name" value="Nudix_hydrolase"/>
</dbReference>
<dbReference type="AlphaFoldDB" id="A0A4U8Q882"/>
<dbReference type="PANTHER" id="PTHR43736">
    <property type="entry name" value="ADP-RIBOSE PYROPHOSPHATASE"/>
    <property type="match status" value="1"/>
</dbReference>
<evidence type="ECO:0000256" key="1">
    <source>
        <dbReference type="ARBA" id="ARBA00005582"/>
    </source>
</evidence>
<name>A0A4U8Q882_9FIRM</name>
<comment type="caution">
    <text evidence="5">The sequence shown here is derived from an EMBL/GenBank/DDBJ whole genome shotgun (WGS) entry which is preliminary data.</text>
</comment>
<dbReference type="SUPFAM" id="SSF55811">
    <property type="entry name" value="Nudix"/>
    <property type="match status" value="1"/>
</dbReference>
<dbReference type="RefSeq" id="WP_138004089.1">
    <property type="nucleotide sequence ID" value="NZ_QGQD01000107.1"/>
</dbReference>
<dbReference type="PROSITE" id="PS00893">
    <property type="entry name" value="NUDIX_BOX"/>
    <property type="match status" value="1"/>
</dbReference>
<dbReference type="InterPro" id="IPR015797">
    <property type="entry name" value="NUDIX_hydrolase-like_dom_sf"/>
</dbReference>
<evidence type="ECO:0000256" key="2">
    <source>
        <dbReference type="ARBA" id="ARBA00022801"/>
    </source>
</evidence>
<comment type="similarity">
    <text evidence="1 3">Belongs to the Nudix hydrolase family.</text>
</comment>
<feature type="domain" description="Nudix hydrolase" evidence="4">
    <location>
        <begin position="1"/>
        <end position="125"/>
    </location>
</feature>
<dbReference type="Gene3D" id="3.90.79.10">
    <property type="entry name" value="Nucleoside Triphosphate Pyrophosphohydrolase"/>
    <property type="match status" value="1"/>
</dbReference>
<keyword evidence="2 3" id="KW-0378">Hydrolase</keyword>
<reference evidence="5 6" key="1">
    <citation type="journal article" date="2019" name="Anaerobe">
        <title>Detection of Robinsoniella peoriensis in multiple bone samples of a trauma patient.</title>
        <authorList>
            <person name="Schrottner P."/>
            <person name="Hartwich K."/>
            <person name="Bunk B."/>
            <person name="Schober I."/>
            <person name="Helbig S."/>
            <person name="Rudolph W.W."/>
            <person name="Gunzer F."/>
        </authorList>
    </citation>
    <scope>NUCLEOTIDE SEQUENCE [LARGE SCALE GENOMIC DNA]</scope>
    <source>
        <strain evidence="5 6">DSM 106044</strain>
    </source>
</reference>
<dbReference type="Proteomes" id="UP000306509">
    <property type="component" value="Unassembled WGS sequence"/>
</dbReference>
<dbReference type="InterPro" id="IPR020084">
    <property type="entry name" value="NUDIX_hydrolase_CS"/>
</dbReference>
<evidence type="ECO:0000313" key="5">
    <source>
        <dbReference type="EMBL" id="TLC97975.1"/>
    </source>
</evidence>
<keyword evidence="6" id="KW-1185">Reference proteome</keyword>
<protein>
    <submittedName>
        <fullName evidence="5">RNA pyrophosphohydrolase</fullName>
        <ecNumber evidence="5">3.6.1.-</ecNumber>
    </submittedName>
</protein>
<dbReference type="STRING" id="180332.GCA_000797495_01734"/>
<dbReference type="GO" id="GO:0016787">
    <property type="term" value="F:hydrolase activity"/>
    <property type="evidence" value="ECO:0007669"/>
    <property type="project" value="UniProtKB-KW"/>
</dbReference>
<organism evidence="5 6">
    <name type="scientific">Robinsoniella peoriensis</name>
    <dbReference type="NCBI Taxonomy" id="180332"/>
    <lineage>
        <taxon>Bacteria</taxon>
        <taxon>Bacillati</taxon>
        <taxon>Bacillota</taxon>
        <taxon>Clostridia</taxon>
        <taxon>Lachnospirales</taxon>
        <taxon>Lachnospiraceae</taxon>
        <taxon>Robinsoniella</taxon>
    </lineage>
</organism>
<dbReference type="EC" id="3.6.1.-" evidence="5"/>
<dbReference type="PANTHER" id="PTHR43736:SF1">
    <property type="entry name" value="DIHYDRONEOPTERIN TRIPHOSPHATE DIPHOSPHATASE"/>
    <property type="match status" value="1"/>
</dbReference>
<evidence type="ECO:0000313" key="6">
    <source>
        <dbReference type="Proteomes" id="UP000306509"/>
    </source>
</evidence>
<dbReference type="InterPro" id="IPR000086">
    <property type="entry name" value="NUDIX_hydrolase_dom"/>
</dbReference>
<dbReference type="EMBL" id="QGQD01000107">
    <property type="protein sequence ID" value="TLC97975.1"/>
    <property type="molecule type" value="Genomic_DNA"/>
</dbReference>
<evidence type="ECO:0000259" key="4">
    <source>
        <dbReference type="PROSITE" id="PS51462"/>
    </source>
</evidence>
<dbReference type="Pfam" id="PF00293">
    <property type="entry name" value="NUDIX"/>
    <property type="match status" value="1"/>
</dbReference>
<proteinExistence type="inferred from homology"/>
<dbReference type="CDD" id="cd02883">
    <property type="entry name" value="NUDIX_Hydrolase"/>
    <property type="match status" value="1"/>
</dbReference>
<gene>
    <name evidence="5" type="primary">rppH</name>
    <name evidence="5" type="ORF">DSM106044_05343</name>
</gene>
<dbReference type="PROSITE" id="PS51462">
    <property type="entry name" value="NUDIX"/>
    <property type="match status" value="1"/>
</dbReference>